<protein>
    <submittedName>
        <fullName evidence="1">Phenol hydroxylase</fullName>
    </submittedName>
</protein>
<organism evidence="1 2">
    <name type="scientific">Zoogloea dura</name>
    <dbReference type="NCBI Taxonomy" id="2728840"/>
    <lineage>
        <taxon>Bacteria</taxon>
        <taxon>Pseudomonadati</taxon>
        <taxon>Pseudomonadota</taxon>
        <taxon>Betaproteobacteria</taxon>
        <taxon>Rhodocyclales</taxon>
        <taxon>Zoogloeaceae</taxon>
        <taxon>Zoogloea</taxon>
    </lineage>
</organism>
<sequence>MGVAAIKEYEFEAADRLENFHGNQLLYIGWDQHLMFCAPFCLPMPPNMRFGDIIEKVLPGVFGYHPDFAKIDWSKVEWLKSSQPWQADFNKTLAELGLKHKDVLRFRTPGLTGIKGSAS</sequence>
<dbReference type="EMBL" id="JABBGA010000012">
    <property type="protein sequence ID" value="NML27080.1"/>
    <property type="molecule type" value="Genomic_DNA"/>
</dbReference>
<keyword evidence="2" id="KW-1185">Reference proteome</keyword>
<name>A0A848G752_9RHOO</name>
<reference evidence="1 2" key="1">
    <citation type="submission" date="2020-04" db="EMBL/GenBank/DDBJ databases">
        <title>Zoogloea sp. G-4-1-14 isolated from soil.</title>
        <authorList>
            <person name="Dahal R.H."/>
        </authorList>
    </citation>
    <scope>NUCLEOTIDE SEQUENCE [LARGE SCALE GENOMIC DNA]</scope>
    <source>
        <strain evidence="1 2">G-4-1-14</strain>
    </source>
</reference>
<comment type="caution">
    <text evidence="1">The sequence shown here is derived from an EMBL/GenBank/DDBJ whole genome shotgun (WGS) entry which is preliminary data.</text>
</comment>
<evidence type="ECO:0000313" key="1">
    <source>
        <dbReference type="EMBL" id="NML27080.1"/>
    </source>
</evidence>
<dbReference type="Gene3D" id="3.10.20.560">
    <property type="entry name" value="Phenol hydroxylase"/>
    <property type="match status" value="1"/>
</dbReference>
<dbReference type="AlphaFoldDB" id="A0A848G752"/>
<dbReference type="InterPro" id="IPR006756">
    <property type="entry name" value="Phenol_hydroxylase"/>
</dbReference>
<gene>
    <name evidence="1" type="ORF">HHL15_15105</name>
</gene>
<dbReference type="GO" id="GO:0018662">
    <property type="term" value="F:phenol 2-monooxygenase activity"/>
    <property type="evidence" value="ECO:0007669"/>
    <property type="project" value="InterPro"/>
</dbReference>
<evidence type="ECO:0000313" key="2">
    <source>
        <dbReference type="Proteomes" id="UP000580043"/>
    </source>
</evidence>
<dbReference type="InterPro" id="IPR043010">
    <property type="entry name" value="Phenol_hydroxylase_sf"/>
</dbReference>
<dbReference type="Proteomes" id="UP000580043">
    <property type="component" value="Unassembled WGS sequence"/>
</dbReference>
<dbReference type="Pfam" id="PF04663">
    <property type="entry name" value="Phenol_monoox"/>
    <property type="match status" value="1"/>
</dbReference>
<accession>A0A848G752</accession>
<proteinExistence type="predicted"/>
<dbReference type="RefSeq" id="WP_169146620.1">
    <property type="nucleotide sequence ID" value="NZ_JABBGA010000012.1"/>
</dbReference>